<dbReference type="Proteomes" id="UP000054995">
    <property type="component" value="Unassembled WGS sequence"/>
</dbReference>
<organism evidence="1 2">
    <name type="scientific">Trichinella pseudospiralis</name>
    <name type="common">Parasitic roundworm</name>
    <dbReference type="NCBI Taxonomy" id="6337"/>
    <lineage>
        <taxon>Eukaryota</taxon>
        <taxon>Metazoa</taxon>
        <taxon>Ecdysozoa</taxon>
        <taxon>Nematoda</taxon>
        <taxon>Enoplea</taxon>
        <taxon>Dorylaimia</taxon>
        <taxon>Trichinellida</taxon>
        <taxon>Trichinellidae</taxon>
        <taxon>Trichinella</taxon>
    </lineage>
</organism>
<comment type="caution">
    <text evidence="1">The sequence shown here is derived from an EMBL/GenBank/DDBJ whole genome shotgun (WGS) entry which is preliminary data.</text>
</comment>
<dbReference type="EMBL" id="JYDT01000055">
    <property type="protein sequence ID" value="KRY87462.1"/>
    <property type="molecule type" value="Genomic_DNA"/>
</dbReference>
<accession>A0A0V1FN68</accession>
<sequence>MEIFITCLTFETILKQLRTELLLIGDTKKNILMQLFYRAYSLASLSKMRKKFFPYCEDDF</sequence>
<evidence type="ECO:0000313" key="2">
    <source>
        <dbReference type="Proteomes" id="UP000054995"/>
    </source>
</evidence>
<gene>
    <name evidence="1" type="ORF">T4D_4797</name>
</gene>
<keyword evidence="2" id="KW-1185">Reference proteome</keyword>
<proteinExistence type="predicted"/>
<reference evidence="1 2" key="1">
    <citation type="submission" date="2015-01" db="EMBL/GenBank/DDBJ databases">
        <title>Evolution of Trichinella species and genotypes.</title>
        <authorList>
            <person name="Korhonen P.K."/>
            <person name="Edoardo P."/>
            <person name="Giuseppe L.R."/>
            <person name="Gasser R.B."/>
        </authorList>
    </citation>
    <scope>NUCLEOTIDE SEQUENCE [LARGE SCALE GENOMIC DNA]</scope>
    <source>
        <strain evidence="1">ISS470</strain>
    </source>
</reference>
<name>A0A0V1FN68_TRIPS</name>
<protein>
    <submittedName>
        <fullName evidence="1">Uncharacterized protein</fullName>
    </submittedName>
</protein>
<evidence type="ECO:0000313" key="1">
    <source>
        <dbReference type="EMBL" id="KRY87462.1"/>
    </source>
</evidence>